<accession>A0ABY5DX00</accession>
<dbReference type="Pfam" id="PF00571">
    <property type="entry name" value="CBS"/>
    <property type="match status" value="2"/>
</dbReference>
<dbReference type="InterPro" id="IPR036318">
    <property type="entry name" value="FAD-bd_PCMH-like_sf"/>
</dbReference>
<evidence type="ECO:0000259" key="12">
    <source>
        <dbReference type="PROSITE" id="PS51846"/>
    </source>
</evidence>
<keyword evidence="3" id="KW-1003">Cell membrane</keyword>
<comment type="similarity">
    <text evidence="2">Belongs to the UPF0053 family.</text>
</comment>
<keyword evidence="14" id="KW-1185">Reference proteome</keyword>
<feature type="domain" description="CNNM transmembrane" evidence="12">
    <location>
        <begin position="1"/>
        <end position="199"/>
    </location>
</feature>
<evidence type="ECO:0000256" key="1">
    <source>
        <dbReference type="ARBA" id="ARBA00004651"/>
    </source>
</evidence>
<gene>
    <name evidence="13" type="ORF">NBH00_10115</name>
</gene>
<evidence type="ECO:0000256" key="7">
    <source>
        <dbReference type="ARBA" id="ARBA00023122"/>
    </source>
</evidence>
<dbReference type="PROSITE" id="PS51371">
    <property type="entry name" value="CBS"/>
    <property type="match status" value="2"/>
</dbReference>
<keyword evidence="7 9" id="KW-0129">CBS domain</keyword>
<dbReference type="Pfam" id="PF01595">
    <property type="entry name" value="CNNM"/>
    <property type="match status" value="1"/>
</dbReference>
<dbReference type="InterPro" id="IPR016169">
    <property type="entry name" value="FAD-bd_PCMH_sub2"/>
</dbReference>
<evidence type="ECO:0000256" key="4">
    <source>
        <dbReference type="ARBA" id="ARBA00022692"/>
    </source>
</evidence>
<dbReference type="Pfam" id="PF03471">
    <property type="entry name" value="CorC_HlyC"/>
    <property type="match status" value="1"/>
</dbReference>
<keyword evidence="8 10" id="KW-0472">Membrane</keyword>
<evidence type="ECO:0000256" key="9">
    <source>
        <dbReference type="PROSITE-ProRule" id="PRU00703"/>
    </source>
</evidence>
<evidence type="ECO:0000256" key="8">
    <source>
        <dbReference type="ARBA" id="ARBA00023136"/>
    </source>
</evidence>
<dbReference type="PANTHER" id="PTHR43099:SF5">
    <property type="entry name" value="HLYC_CORC FAMILY TRANSPORTER"/>
    <property type="match status" value="1"/>
</dbReference>
<dbReference type="InterPro" id="IPR044751">
    <property type="entry name" value="Ion_transp-like_CBS"/>
</dbReference>
<dbReference type="PANTHER" id="PTHR43099">
    <property type="entry name" value="UPF0053 PROTEIN YRKA"/>
    <property type="match status" value="1"/>
</dbReference>
<dbReference type="SUPFAM" id="SSF54631">
    <property type="entry name" value="CBS-domain pair"/>
    <property type="match status" value="1"/>
</dbReference>
<evidence type="ECO:0000256" key="10">
    <source>
        <dbReference type="PROSITE-ProRule" id="PRU01193"/>
    </source>
</evidence>
<organism evidence="13 14">
    <name type="scientific">Paraconexibacter antarcticus</name>
    <dbReference type="NCBI Taxonomy" id="2949664"/>
    <lineage>
        <taxon>Bacteria</taxon>
        <taxon>Bacillati</taxon>
        <taxon>Actinomycetota</taxon>
        <taxon>Thermoleophilia</taxon>
        <taxon>Solirubrobacterales</taxon>
        <taxon>Paraconexibacteraceae</taxon>
        <taxon>Paraconexibacter</taxon>
    </lineage>
</organism>
<dbReference type="Gene3D" id="3.30.465.10">
    <property type="match status" value="1"/>
</dbReference>
<feature type="domain" description="CBS" evidence="11">
    <location>
        <begin position="284"/>
        <end position="341"/>
    </location>
</feature>
<dbReference type="SUPFAM" id="SSF56176">
    <property type="entry name" value="FAD-binding/transporter-associated domain-like"/>
    <property type="match status" value="1"/>
</dbReference>
<dbReference type="CDD" id="cd04590">
    <property type="entry name" value="CBS_pair_CorC_HlyC_assoc"/>
    <property type="match status" value="1"/>
</dbReference>
<evidence type="ECO:0000313" key="13">
    <source>
        <dbReference type="EMBL" id="UTI66545.1"/>
    </source>
</evidence>
<evidence type="ECO:0000256" key="2">
    <source>
        <dbReference type="ARBA" id="ARBA00006337"/>
    </source>
</evidence>
<dbReference type="PROSITE" id="PS51846">
    <property type="entry name" value="CNNM"/>
    <property type="match status" value="1"/>
</dbReference>
<dbReference type="SMART" id="SM00116">
    <property type="entry name" value="CBS"/>
    <property type="match status" value="2"/>
</dbReference>
<sequence>MSVLLLLAVVLLVFVNGFFVAAEFALVRARRSRIEDLADDGNAAAKRVLVLLDDLSQYLSACQFGITLASLGIGFLGEPAIAVLLEPLFGSISHGVKVAISIIIAYLIVTSVHITVGEQVPKIYSIVKAEKTAMRVARPLIAFTKAMSPFITALNATSSALLRTLRIDPDTAMEEGATPEELRIMIGQARAGGQLDAGEAGMLHGVFHLHEQEARQVMTPIPAVVTVDTSEDVETALRRCVSSGHTRLVVTEDENQDRVKGLVHANSLARALMAEGPHASIESLVTDAPIVPETKPLDDLLADLQRTRSSMAVVVDEYGRVAGIVSVEDIIEEVVGEIDDETDPAGGEIRRLANGDWFVRGHVAITDLEDHGLELPVDTDAYNSVGGFVFAELGRLPRRGDTVNANGYTIRVESVRENRIEAVRIRESRVSQVGFDSPT</sequence>
<dbReference type="EMBL" id="CP098502">
    <property type="protein sequence ID" value="UTI66545.1"/>
    <property type="molecule type" value="Genomic_DNA"/>
</dbReference>
<dbReference type="InterPro" id="IPR002550">
    <property type="entry name" value="CNNM"/>
</dbReference>
<evidence type="ECO:0000256" key="3">
    <source>
        <dbReference type="ARBA" id="ARBA00022475"/>
    </source>
</evidence>
<proteinExistence type="inferred from homology"/>
<keyword evidence="6 10" id="KW-1133">Transmembrane helix</keyword>
<keyword evidence="4 10" id="KW-0812">Transmembrane</keyword>
<feature type="domain" description="CBS" evidence="11">
    <location>
        <begin position="218"/>
        <end position="280"/>
    </location>
</feature>
<keyword evidence="5" id="KW-0677">Repeat</keyword>
<dbReference type="InterPro" id="IPR005170">
    <property type="entry name" value="Transptr-assoc_dom"/>
</dbReference>
<dbReference type="SMART" id="SM01091">
    <property type="entry name" value="CorC_HlyC"/>
    <property type="match status" value="1"/>
</dbReference>
<dbReference type="Gene3D" id="3.10.580.10">
    <property type="entry name" value="CBS-domain"/>
    <property type="match status" value="1"/>
</dbReference>
<dbReference type="InterPro" id="IPR051676">
    <property type="entry name" value="UPF0053_domain"/>
</dbReference>
<dbReference type="RefSeq" id="WP_254573215.1">
    <property type="nucleotide sequence ID" value="NZ_CP098502.1"/>
</dbReference>
<evidence type="ECO:0000259" key="11">
    <source>
        <dbReference type="PROSITE" id="PS51371"/>
    </source>
</evidence>
<name>A0ABY5DX00_9ACTN</name>
<dbReference type="Proteomes" id="UP001056035">
    <property type="component" value="Chromosome"/>
</dbReference>
<reference evidence="13 14" key="1">
    <citation type="submission" date="2022-06" db="EMBL/GenBank/DDBJ databases">
        <title>Paraconexibacter antarcticus.</title>
        <authorList>
            <person name="Kim C.S."/>
        </authorList>
    </citation>
    <scope>NUCLEOTIDE SEQUENCE [LARGE SCALE GENOMIC DNA]</scope>
    <source>
        <strain evidence="13 14">02-257</strain>
    </source>
</reference>
<evidence type="ECO:0000313" key="14">
    <source>
        <dbReference type="Proteomes" id="UP001056035"/>
    </source>
</evidence>
<evidence type="ECO:0000256" key="6">
    <source>
        <dbReference type="ARBA" id="ARBA00022989"/>
    </source>
</evidence>
<protein>
    <submittedName>
        <fullName evidence="13">Hemolysin family protein</fullName>
    </submittedName>
</protein>
<comment type="subcellular location">
    <subcellularLocation>
        <location evidence="1">Cell membrane</location>
        <topology evidence="1">Multi-pass membrane protein</topology>
    </subcellularLocation>
</comment>
<dbReference type="InterPro" id="IPR000644">
    <property type="entry name" value="CBS_dom"/>
</dbReference>
<dbReference type="InterPro" id="IPR046342">
    <property type="entry name" value="CBS_dom_sf"/>
</dbReference>
<evidence type="ECO:0000256" key="5">
    <source>
        <dbReference type="ARBA" id="ARBA00022737"/>
    </source>
</evidence>